<dbReference type="CDD" id="cd01335">
    <property type="entry name" value="Radical_SAM"/>
    <property type="match status" value="1"/>
</dbReference>
<comment type="cofactor">
    <cofactor evidence="1">
        <name>[4Fe-4S] cluster</name>
        <dbReference type="ChEBI" id="CHEBI:49883"/>
    </cofactor>
</comment>
<dbReference type="PANTHER" id="PTHR30352:SF4">
    <property type="entry name" value="PYRUVATE FORMATE-LYASE 2-ACTIVATING ENZYME"/>
    <property type="match status" value="1"/>
</dbReference>
<dbReference type="PROSITE" id="PS01087">
    <property type="entry name" value="RADICAL_ACTIVATING"/>
    <property type="match status" value="1"/>
</dbReference>
<evidence type="ECO:0000256" key="1">
    <source>
        <dbReference type="ARBA" id="ARBA00001966"/>
    </source>
</evidence>
<dbReference type="InterPro" id="IPR034457">
    <property type="entry name" value="Organic_radical-activating"/>
</dbReference>
<dbReference type="Proteomes" id="UP000078486">
    <property type="component" value="Unassembled WGS sequence"/>
</dbReference>
<proteinExistence type="inferred from homology"/>
<keyword evidence="11" id="KW-1185">Reference proteome</keyword>
<dbReference type="PIRSF" id="PIRSF000371">
    <property type="entry name" value="PFL_act_enz"/>
    <property type="match status" value="1"/>
</dbReference>
<evidence type="ECO:0000313" key="11">
    <source>
        <dbReference type="Proteomes" id="UP000078486"/>
    </source>
</evidence>
<dbReference type="InterPro" id="IPR013785">
    <property type="entry name" value="Aldolase_TIM"/>
</dbReference>
<keyword evidence="4" id="KW-0949">S-adenosyl-L-methionine</keyword>
<dbReference type="InterPro" id="IPR007197">
    <property type="entry name" value="rSAM"/>
</dbReference>
<organism evidence="10 11">
    <name type="scientific">Termitidicoccus mucosus</name>
    <dbReference type="NCBI Taxonomy" id="1184151"/>
    <lineage>
        <taxon>Bacteria</taxon>
        <taxon>Pseudomonadati</taxon>
        <taxon>Verrucomicrobiota</taxon>
        <taxon>Opitutia</taxon>
        <taxon>Opitutales</taxon>
        <taxon>Opitutaceae</taxon>
        <taxon>Termitidicoccus</taxon>
    </lineage>
</organism>
<feature type="domain" description="Radical SAM core" evidence="9">
    <location>
        <begin position="32"/>
        <end position="310"/>
    </location>
</feature>
<evidence type="ECO:0000256" key="7">
    <source>
        <dbReference type="ARBA" id="ARBA00023004"/>
    </source>
</evidence>
<dbReference type="PROSITE" id="PS51918">
    <property type="entry name" value="RADICAL_SAM"/>
    <property type="match status" value="1"/>
</dbReference>
<comment type="caution">
    <text evidence="10">The sequence shown here is derived from an EMBL/GenBank/DDBJ whole genome shotgun (WGS) entry which is preliminary data.</text>
</comment>
<keyword evidence="7" id="KW-0408">Iron</keyword>
<dbReference type="EMBL" id="LRRQ01000042">
    <property type="protein sequence ID" value="OAM91011.1"/>
    <property type="molecule type" value="Genomic_DNA"/>
</dbReference>
<protein>
    <recommendedName>
        <fullName evidence="9">Radical SAM core domain-containing protein</fullName>
    </recommendedName>
</protein>
<dbReference type="SFLD" id="SFLDG01066">
    <property type="entry name" value="organic_radical-activating_enz"/>
    <property type="match status" value="1"/>
</dbReference>
<sequence length="314" mass="34122">MPQDRDMGAIATPASAPVATGIITDIQRFSLHDGPGIRTTVFFKGCNMRCSWCHNPETINPRPELQFFRSKCIGCGHCSPNSDADSGSGAVMSFTDDTGMVRHYRGDCYAEALVRVGREVSPQEIIDEAMQDMSFYKNSGGGVTLSGGEVTTQPGFAREILALLKTRGIHTAIETNLSVAWEKLEPLLPLLDLVMFDIKHMDSAAHREWTGISNKRILENARRLGALGRPLIVRTPVIPGFNDTVAAIGAVAAFAATLPALDYYELLAYNPLGADKYRCMGKPYPLKDAPLVPGASMLRFRDAAAKHGIQVRVA</sequence>
<evidence type="ECO:0000256" key="5">
    <source>
        <dbReference type="ARBA" id="ARBA00022723"/>
    </source>
</evidence>
<dbReference type="OrthoDB" id="9782387at2"/>
<dbReference type="InterPro" id="IPR001989">
    <property type="entry name" value="Radical_activat_CS"/>
</dbReference>
<keyword evidence="3" id="KW-0004">4Fe-4S</keyword>
<evidence type="ECO:0000259" key="9">
    <source>
        <dbReference type="PROSITE" id="PS51918"/>
    </source>
</evidence>
<comment type="similarity">
    <text evidence="2">Belongs to the organic radical-activating enzymes family.</text>
</comment>
<evidence type="ECO:0000256" key="3">
    <source>
        <dbReference type="ARBA" id="ARBA00022485"/>
    </source>
</evidence>
<evidence type="ECO:0000256" key="6">
    <source>
        <dbReference type="ARBA" id="ARBA00023002"/>
    </source>
</evidence>
<dbReference type="STRING" id="1184151.AW736_05080"/>
<dbReference type="SUPFAM" id="SSF102114">
    <property type="entry name" value="Radical SAM enzymes"/>
    <property type="match status" value="1"/>
</dbReference>
<evidence type="ECO:0000256" key="4">
    <source>
        <dbReference type="ARBA" id="ARBA00022691"/>
    </source>
</evidence>
<dbReference type="GO" id="GO:0016491">
    <property type="term" value="F:oxidoreductase activity"/>
    <property type="evidence" value="ECO:0007669"/>
    <property type="project" value="UniProtKB-KW"/>
</dbReference>
<accession>A0A178IMU0</accession>
<keyword evidence="8" id="KW-0411">Iron-sulfur</keyword>
<dbReference type="AlphaFoldDB" id="A0A178IMU0"/>
<name>A0A178IMU0_9BACT</name>
<evidence type="ECO:0000256" key="2">
    <source>
        <dbReference type="ARBA" id="ARBA00009777"/>
    </source>
</evidence>
<dbReference type="Gene3D" id="3.20.20.70">
    <property type="entry name" value="Aldolase class I"/>
    <property type="match status" value="1"/>
</dbReference>
<evidence type="ECO:0000256" key="8">
    <source>
        <dbReference type="ARBA" id="ARBA00023014"/>
    </source>
</evidence>
<dbReference type="PANTHER" id="PTHR30352">
    <property type="entry name" value="PYRUVATE FORMATE-LYASE-ACTIVATING ENZYME"/>
    <property type="match status" value="1"/>
</dbReference>
<dbReference type="SUPFAM" id="SSF54862">
    <property type="entry name" value="4Fe-4S ferredoxins"/>
    <property type="match status" value="1"/>
</dbReference>
<dbReference type="GO" id="GO:0051539">
    <property type="term" value="F:4 iron, 4 sulfur cluster binding"/>
    <property type="evidence" value="ECO:0007669"/>
    <property type="project" value="UniProtKB-KW"/>
</dbReference>
<dbReference type="SFLD" id="SFLDS00029">
    <property type="entry name" value="Radical_SAM"/>
    <property type="match status" value="1"/>
</dbReference>
<reference evidence="10 11" key="1">
    <citation type="submission" date="2016-01" db="EMBL/GenBank/DDBJ databases">
        <title>High potential of lignocellulose degradation of a new Verrucomicrobia species.</title>
        <authorList>
            <person name="Wang Y."/>
            <person name="Shi Y."/>
            <person name="Qiu Z."/>
            <person name="Liu S."/>
            <person name="Yang H."/>
        </authorList>
    </citation>
    <scope>NUCLEOTIDE SEQUENCE [LARGE SCALE GENOMIC DNA]</scope>
    <source>
        <strain evidence="10 11">TSB47</strain>
    </source>
</reference>
<gene>
    <name evidence="10" type="ORF">AW736_05080</name>
</gene>
<dbReference type="Pfam" id="PF04055">
    <property type="entry name" value="Radical_SAM"/>
    <property type="match status" value="1"/>
</dbReference>
<keyword evidence="5" id="KW-0479">Metal-binding</keyword>
<dbReference type="InterPro" id="IPR058240">
    <property type="entry name" value="rSAM_sf"/>
</dbReference>
<dbReference type="InterPro" id="IPR012839">
    <property type="entry name" value="Organic_radical_activase"/>
</dbReference>
<dbReference type="NCBIfam" id="TIGR02494">
    <property type="entry name" value="PFLE_PFLC"/>
    <property type="match status" value="1"/>
</dbReference>
<dbReference type="InterPro" id="IPR040074">
    <property type="entry name" value="BssD/PflA/YjjW"/>
</dbReference>
<keyword evidence="6" id="KW-0560">Oxidoreductase</keyword>
<dbReference type="SFLD" id="SFLDG01118">
    <property type="entry name" value="activating_enzymes__group_2"/>
    <property type="match status" value="1"/>
</dbReference>
<evidence type="ECO:0000313" key="10">
    <source>
        <dbReference type="EMBL" id="OAM91011.1"/>
    </source>
</evidence>
<dbReference type="GO" id="GO:0046872">
    <property type="term" value="F:metal ion binding"/>
    <property type="evidence" value="ECO:0007669"/>
    <property type="project" value="UniProtKB-KW"/>
</dbReference>